<gene>
    <name evidence="1" type="ORF">KDW_41640</name>
</gene>
<reference evidence="1 2" key="1">
    <citation type="submission" date="2019-10" db="EMBL/GenBank/DDBJ databases">
        <title>Dictyobacter vulcani sp. nov., within the class Ktedonobacteria, isolated from soil of volcanic Mt. Zao.</title>
        <authorList>
            <person name="Zheng Y."/>
            <person name="Wang C.M."/>
            <person name="Sakai Y."/>
            <person name="Abe K."/>
            <person name="Yokota A."/>
            <person name="Yabe S."/>
        </authorList>
    </citation>
    <scope>NUCLEOTIDE SEQUENCE [LARGE SCALE GENOMIC DNA]</scope>
    <source>
        <strain evidence="1 2">W12</strain>
    </source>
</reference>
<accession>A0A5J4KSB3</accession>
<protein>
    <submittedName>
        <fullName evidence="1">Uncharacterized protein</fullName>
    </submittedName>
</protein>
<comment type="caution">
    <text evidence="1">The sequence shown here is derived from an EMBL/GenBank/DDBJ whole genome shotgun (WGS) entry which is preliminary data.</text>
</comment>
<evidence type="ECO:0000313" key="1">
    <source>
        <dbReference type="EMBL" id="GER90002.1"/>
    </source>
</evidence>
<evidence type="ECO:0000313" key="2">
    <source>
        <dbReference type="Proteomes" id="UP000326912"/>
    </source>
</evidence>
<sequence>MSMRFAGLWRQRDFLKFWLGESVSLFGSQVSRLALQLTAIYTLHANAAQIGWLGPQNMPPCCC</sequence>
<dbReference type="EMBL" id="BKZW01000002">
    <property type="protein sequence ID" value="GER90002.1"/>
    <property type="molecule type" value="Genomic_DNA"/>
</dbReference>
<dbReference type="Proteomes" id="UP000326912">
    <property type="component" value="Unassembled WGS sequence"/>
</dbReference>
<name>A0A5J4KSB3_9CHLR</name>
<organism evidence="1 2">
    <name type="scientific">Dictyobacter vulcani</name>
    <dbReference type="NCBI Taxonomy" id="2607529"/>
    <lineage>
        <taxon>Bacteria</taxon>
        <taxon>Bacillati</taxon>
        <taxon>Chloroflexota</taxon>
        <taxon>Ktedonobacteria</taxon>
        <taxon>Ktedonobacterales</taxon>
        <taxon>Dictyobacteraceae</taxon>
        <taxon>Dictyobacter</taxon>
    </lineage>
</organism>
<dbReference type="AlphaFoldDB" id="A0A5J4KSB3"/>
<keyword evidence="2" id="KW-1185">Reference proteome</keyword>
<dbReference type="RefSeq" id="WP_162005439.1">
    <property type="nucleotide sequence ID" value="NZ_BKZW01000002.1"/>
</dbReference>
<proteinExistence type="predicted"/>